<sequence length="330" mass="36504">MSTLLGFREGSPTADAPVQDDTSFDDSASQASYTTSNSRSSSGSIYSNFTSATENEAYQNIKLELDVAQENLAELHQRYEDLQRTSNYTKGKLETELHLLRIELQRYCDTDLTSTHQENTHAPQNESQTESAEQASKQADEHAAHAAALEAAKAAAEAKVQELEAAAAMSAEQASKQAAEHAAHAAALEAAKAAAEAKVQELEEEVKSVMKVVTKDKFEWDVVEFDENKLQRINADRFMLAKRVEDSVRVLLKDHRALIDRLSDEVVQLHSQVAAVEAEKSELLRKGRIEEEVRRRAVATERSGLLSGEGSGGARRRGEGRSWWQWCAVM</sequence>
<comment type="caution">
    <text evidence="3">The sequence shown here is derived from an EMBL/GenBank/DDBJ whole genome shotgun (WGS) entry which is preliminary data.</text>
</comment>
<dbReference type="Proteomes" id="UP000673552">
    <property type="component" value="Unassembled WGS sequence"/>
</dbReference>
<dbReference type="AlphaFoldDB" id="A0A836H264"/>
<dbReference type="GeneID" id="92512821"/>
<accession>A0A836H264</accession>
<proteinExistence type="predicted"/>
<evidence type="ECO:0000256" key="1">
    <source>
        <dbReference type="SAM" id="Coils"/>
    </source>
</evidence>
<keyword evidence="1" id="KW-0175">Coiled coil</keyword>
<feature type="compositionally biased region" description="Polar residues" evidence="2">
    <location>
        <begin position="115"/>
        <end position="137"/>
    </location>
</feature>
<feature type="coiled-coil region" evidence="1">
    <location>
        <begin position="58"/>
        <end position="85"/>
    </location>
</feature>
<dbReference type="EMBL" id="JAFEUZ010000033">
    <property type="protein sequence ID" value="KAG5469511.1"/>
    <property type="molecule type" value="Genomic_DNA"/>
</dbReference>
<reference evidence="4" key="2">
    <citation type="journal article" date="2021" name="Sci. Data">
        <title>Chromosome-scale genome sequencing, assembly and annotation of six genomes from subfamily Leishmaniinae.</title>
        <authorList>
            <person name="Almutairi H."/>
            <person name="Urbaniak M.D."/>
            <person name="Bates M.D."/>
            <person name="Jariyapan N."/>
            <person name="Kwakye-Nuako G."/>
            <person name="Thomaz Soccol V."/>
            <person name="Al-Salem W.S."/>
            <person name="Dillon R.J."/>
            <person name="Bates P.A."/>
            <person name="Gatherer D."/>
        </authorList>
    </citation>
    <scope>NUCLEOTIDE SEQUENCE [LARGE SCALE GENOMIC DNA]</scope>
</reference>
<dbReference type="OrthoDB" id="268060at2759"/>
<protein>
    <submittedName>
        <fullName evidence="3">Uncharacterized protein</fullName>
    </submittedName>
</protein>
<evidence type="ECO:0000313" key="4">
    <source>
        <dbReference type="Proteomes" id="UP000673552"/>
    </source>
</evidence>
<feature type="compositionally biased region" description="Low complexity" evidence="2">
    <location>
        <begin position="29"/>
        <end position="44"/>
    </location>
</feature>
<feature type="region of interest" description="Disordered" evidence="2">
    <location>
        <begin position="1"/>
        <end position="44"/>
    </location>
</feature>
<organism evidence="3 4">
    <name type="scientific">Leishmania martiniquensis</name>
    <dbReference type="NCBI Taxonomy" id="1580590"/>
    <lineage>
        <taxon>Eukaryota</taxon>
        <taxon>Discoba</taxon>
        <taxon>Euglenozoa</taxon>
        <taxon>Kinetoplastea</taxon>
        <taxon>Metakinetoplastina</taxon>
        <taxon>Trypanosomatida</taxon>
        <taxon>Trypanosomatidae</taxon>
        <taxon>Leishmaniinae</taxon>
        <taxon>Leishmania</taxon>
    </lineage>
</organism>
<name>A0A836H264_9TRYP</name>
<reference evidence="4" key="1">
    <citation type="journal article" date="2021" name="Microbiol. Resour. Announc.">
        <title>LGAAP: Leishmaniinae Genome Assembly and Annotation Pipeline.</title>
        <authorList>
            <person name="Almutairi H."/>
            <person name="Urbaniak M.D."/>
            <person name="Bates M.D."/>
            <person name="Jariyapan N."/>
            <person name="Kwakye-Nuako G."/>
            <person name="Thomaz-Soccol V."/>
            <person name="Al-Salem W.S."/>
            <person name="Dillon R.J."/>
            <person name="Bates P.A."/>
            <person name="Gatherer D."/>
        </authorList>
    </citation>
    <scope>NUCLEOTIDE SEQUENCE [LARGE SCALE GENOMIC DNA]</scope>
</reference>
<dbReference type="KEGG" id="lmat:92512821"/>
<evidence type="ECO:0000256" key="2">
    <source>
        <dbReference type="SAM" id="MobiDB-lite"/>
    </source>
</evidence>
<dbReference type="RefSeq" id="XP_067175684.1">
    <property type="nucleotide sequence ID" value="XM_067320309.1"/>
</dbReference>
<gene>
    <name evidence="3" type="ORF">LSCM1_02734</name>
</gene>
<feature type="region of interest" description="Disordered" evidence="2">
    <location>
        <begin position="115"/>
        <end position="150"/>
    </location>
</feature>
<evidence type="ECO:0000313" key="3">
    <source>
        <dbReference type="EMBL" id="KAG5469511.1"/>
    </source>
</evidence>
<keyword evidence="4" id="KW-1185">Reference proteome</keyword>
<feature type="coiled-coil region" evidence="1">
    <location>
        <begin position="252"/>
        <end position="286"/>
    </location>
</feature>